<dbReference type="STRING" id="1440762.Y882_02665"/>
<sequence>MNEEWKAFWLLVLTGGLIGVAKLLASDEKLTWRLLIGRTILGSATTLIAGVILLQIPNIAPLALLGIGSAFGIAGAQAVELFLKKWFGGAGGAA</sequence>
<dbReference type="EMBL" id="JPLA01000006">
    <property type="protein sequence ID" value="KLD65439.1"/>
    <property type="molecule type" value="Genomic_DNA"/>
</dbReference>
<dbReference type="PATRIC" id="fig|1440762.4.peg.3314"/>
<dbReference type="Pfam" id="PF04550">
    <property type="entry name" value="Phage_holin_3_2"/>
    <property type="match status" value="1"/>
</dbReference>
<dbReference type="OrthoDB" id="8596216at2"/>
<keyword evidence="1" id="KW-1133">Transmembrane helix</keyword>
<name>A0A0G9H857_9GAMM</name>
<evidence type="ECO:0000313" key="3">
    <source>
        <dbReference type="Proteomes" id="UP000035481"/>
    </source>
</evidence>
<keyword evidence="1" id="KW-0812">Transmembrane</keyword>
<protein>
    <submittedName>
        <fullName evidence="2">Holin</fullName>
    </submittedName>
</protein>
<dbReference type="AlphaFoldDB" id="A0A0G9H857"/>
<proteinExistence type="predicted"/>
<dbReference type="Proteomes" id="UP000035481">
    <property type="component" value="Unassembled WGS sequence"/>
</dbReference>
<organism evidence="2 3">
    <name type="scientific">Dyella japonica DSM 16301</name>
    <dbReference type="NCBI Taxonomy" id="1440762"/>
    <lineage>
        <taxon>Bacteria</taxon>
        <taxon>Pseudomonadati</taxon>
        <taxon>Pseudomonadota</taxon>
        <taxon>Gammaproteobacteria</taxon>
        <taxon>Lysobacterales</taxon>
        <taxon>Rhodanobacteraceae</taxon>
        <taxon>Dyella</taxon>
    </lineage>
</organism>
<evidence type="ECO:0000256" key="1">
    <source>
        <dbReference type="SAM" id="Phobius"/>
    </source>
</evidence>
<keyword evidence="1" id="KW-0472">Membrane</keyword>
<feature type="transmembrane region" description="Helical" evidence="1">
    <location>
        <begin position="36"/>
        <end position="56"/>
    </location>
</feature>
<reference evidence="2 3" key="1">
    <citation type="journal article" date="2015" name="Antonie Van Leeuwenhoek">
        <title>A phylogenomic and molecular marker based taxonomic framework for the order Xanthomonadales: proposal to transfer the families Algiphilaceae and Solimonadaceae to the order Nevskiales ord. nov. and to create a new family within the order Xanthomonadales, the family Rhodanobacteraceae fam. nov., containing the genus Rhodanobacter and its closest relatives.</title>
        <authorList>
            <person name="Naushad S."/>
            <person name="Adeolu M."/>
            <person name="Wong S."/>
            <person name="Sohail M."/>
            <person name="Schellhorn H.E."/>
            <person name="Gupta R.S."/>
        </authorList>
    </citation>
    <scope>NUCLEOTIDE SEQUENCE [LARGE SCALE GENOMIC DNA]</scope>
    <source>
        <strain evidence="2 3">DSM 16301</strain>
    </source>
</reference>
<evidence type="ECO:0000313" key="2">
    <source>
        <dbReference type="EMBL" id="KLD65439.1"/>
    </source>
</evidence>
<dbReference type="InterPro" id="IPR007633">
    <property type="entry name" value="Phage_P2_Holin"/>
</dbReference>
<gene>
    <name evidence="2" type="ORF">Y882_02665</name>
</gene>
<feature type="transmembrane region" description="Helical" evidence="1">
    <location>
        <begin position="62"/>
        <end position="83"/>
    </location>
</feature>
<dbReference type="GO" id="GO:0044660">
    <property type="term" value="P:viral release via pore formation in host cell membrane"/>
    <property type="evidence" value="ECO:0007669"/>
    <property type="project" value="InterPro"/>
</dbReference>
<feature type="transmembrane region" description="Helical" evidence="1">
    <location>
        <begin position="6"/>
        <end position="24"/>
    </location>
</feature>
<comment type="caution">
    <text evidence="2">The sequence shown here is derived from an EMBL/GenBank/DDBJ whole genome shotgun (WGS) entry which is preliminary data.</text>
</comment>
<accession>A0A0G9H857</accession>